<dbReference type="Pfam" id="PF12822">
    <property type="entry name" value="ECF_trnsprt"/>
    <property type="match status" value="1"/>
</dbReference>
<dbReference type="GO" id="GO:0005886">
    <property type="term" value="C:plasma membrane"/>
    <property type="evidence" value="ECO:0007669"/>
    <property type="project" value="UniProtKB-SubCell"/>
</dbReference>
<comment type="similarity">
    <text evidence="2 8">Belongs to the prokaryotic riboflavin transporter (P-RFT) (TC 2.A.87) family.</text>
</comment>
<dbReference type="RefSeq" id="WP_072894461.1">
    <property type="nucleotide sequence ID" value="NZ_FQVM01000007.1"/>
</dbReference>
<keyword evidence="11" id="KW-1185">Reference proteome</keyword>
<dbReference type="Proteomes" id="UP000184035">
    <property type="component" value="Unassembled WGS sequence"/>
</dbReference>
<sequence>MYKTKTRNLNLQVKIALLGAVAFVLMFIDFPILPAAPFLKIDFGDVPALLGTFALGPVAGVIIEAIKVILYTLFRGSGSAMIGEVANFSIGAVWVLTAGLIYRRGKTRKNAILGLTLGVLALTIFAVVCNYYVFLPLYQNIVPSLNASTINYLLTIIVPFNLIKGVMASIVTMVLYKKVSPLIHQEAMIAKRKTV</sequence>
<feature type="transmembrane region" description="Helical" evidence="9">
    <location>
        <begin position="111"/>
        <end position="133"/>
    </location>
</feature>
<evidence type="ECO:0000256" key="3">
    <source>
        <dbReference type="ARBA" id="ARBA00022448"/>
    </source>
</evidence>
<feature type="transmembrane region" description="Helical" evidence="9">
    <location>
        <begin position="48"/>
        <end position="74"/>
    </location>
</feature>
<keyword evidence="3 8" id="KW-0813">Transport</keyword>
<dbReference type="InterPro" id="IPR024529">
    <property type="entry name" value="ECF_trnsprt_substrate-spec"/>
</dbReference>
<dbReference type="PIRSF" id="PIRSF037778">
    <property type="entry name" value="UCP037778_transp_RibU"/>
    <property type="match status" value="1"/>
</dbReference>
<evidence type="ECO:0000256" key="2">
    <source>
        <dbReference type="ARBA" id="ARBA00005540"/>
    </source>
</evidence>
<evidence type="ECO:0000256" key="7">
    <source>
        <dbReference type="ARBA" id="ARBA00023136"/>
    </source>
</evidence>
<dbReference type="EMBL" id="FQVM01000007">
    <property type="protein sequence ID" value="SHE66996.1"/>
    <property type="molecule type" value="Genomic_DNA"/>
</dbReference>
<protein>
    <recommendedName>
        <fullName evidence="8">Riboflavin transporter</fullName>
    </recommendedName>
</protein>
<dbReference type="PANTHER" id="PTHR38438">
    <property type="entry name" value="RIBOFLAVIN TRANSPORTER RIBU"/>
    <property type="match status" value="1"/>
</dbReference>
<keyword evidence="5 9" id="KW-0812">Transmembrane</keyword>
<feature type="transmembrane region" description="Helical" evidence="9">
    <location>
        <begin position="153"/>
        <end position="176"/>
    </location>
</feature>
<name>A0A1M4VDG1_9CLOT</name>
<gene>
    <name evidence="10" type="ORF">SAMN05443638_10781</name>
</gene>
<proteinExistence type="inferred from homology"/>
<evidence type="ECO:0000313" key="11">
    <source>
        <dbReference type="Proteomes" id="UP000184035"/>
    </source>
</evidence>
<evidence type="ECO:0000256" key="5">
    <source>
        <dbReference type="ARBA" id="ARBA00022692"/>
    </source>
</evidence>
<evidence type="ECO:0000256" key="6">
    <source>
        <dbReference type="ARBA" id="ARBA00022989"/>
    </source>
</evidence>
<evidence type="ECO:0000313" key="10">
    <source>
        <dbReference type="EMBL" id="SHE66996.1"/>
    </source>
</evidence>
<evidence type="ECO:0000256" key="8">
    <source>
        <dbReference type="PIRNR" id="PIRNR037778"/>
    </source>
</evidence>
<evidence type="ECO:0000256" key="9">
    <source>
        <dbReference type="SAM" id="Phobius"/>
    </source>
</evidence>
<dbReference type="GO" id="GO:0032217">
    <property type="term" value="F:riboflavin transmembrane transporter activity"/>
    <property type="evidence" value="ECO:0007669"/>
    <property type="project" value="UniProtKB-UniRule"/>
</dbReference>
<dbReference type="STRING" id="1533.SAMN05443638_10781"/>
<dbReference type="PANTHER" id="PTHR38438:SF1">
    <property type="entry name" value="RIBOFLAVIN TRANSPORTER RIBU"/>
    <property type="match status" value="1"/>
</dbReference>
<evidence type="ECO:0000256" key="1">
    <source>
        <dbReference type="ARBA" id="ARBA00004651"/>
    </source>
</evidence>
<keyword evidence="4 8" id="KW-1003">Cell membrane</keyword>
<accession>A0A1M4VDG1</accession>
<feature type="transmembrane region" description="Helical" evidence="9">
    <location>
        <begin position="15"/>
        <end position="36"/>
    </location>
</feature>
<organism evidence="10 11">
    <name type="scientific">Clostridium fallax</name>
    <dbReference type="NCBI Taxonomy" id="1533"/>
    <lineage>
        <taxon>Bacteria</taxon>
        <taxon>Bacillati</taxon>
        <taxon>Bacillota</taxon>
        <taxon>Clostridia</taxon>
        <taxon>Eubacteriales</taxon>
        <taxon>Clostridiaceae</taxon>
        <taxon>Clostridium</taxon>
    </lineage>
</organism>
<keyword evidence="6 9" id="KW-1133">Transmembrane helix</keyword>
<comment type="function">
    <text evidence="8">Probably a riboflavin-binding protein that interacts with the energy-coupling factor (ECF) ABC-transporter complex.</text>
</comment>
<dbReference type="Gene3D" id="1.10.1760.20">
    <property type="match status" value="1"/>
</dbReference>
<keyword evidence="7 8" id="KW-0472">Membrane</keyword>
<evidence type="ECO:0000256" key="4">
    <source>
        <dbReference type="ARBA" id="ARBA00022475"/>
    </source>
</evidence>
<dbReference type="AlphaFoldDB" id="A0A1M4VDG1"/>
<comment type="subcellular location">
    <subcellularLocation>
        <location evidence="1">Cell membrane</location>
        <topology evidence="1">Multi-pass membrane protein</topology>
    </subcellularLocation>
</comment>
<dbReference type="InterPro" id="IPR025720">
    <property type="entry name" value="RibU"/>
</dbReference>
<reference evidence="10 11" key="1">
    <citation type="submission" date="2016-11" db="EMBL/GenBank/DDBJ databases">
        <authorList>
            <person name="Jaros S."/>
            <person name="Januszkiewicz K."/>
            <person name="Wedrychowicz H."/>
        </authorList>
    </citation>
    <scope>NUCLEOTIDE SEQUENCE [LARGE SCALE GENOMIC DNA]</scope>
    <source>
        <strain evidence="10 11">DSM 2631</strain>
    </source>
</reference>
<dbReference type="OrthoDB" id="9809216at2"/>